<dbReference type="SUPFAM" id="SSF53613">
    <property type="entry name" value="Ribokinase-like"/>
    <property type="match status" value="1"/>
</dbReference>
<keyword evidence="5" id="KW-0067">ATP-binding</keyword>
<accession>A0A2S9QGA8</accession>
<evidence type="ECO:0000259" key="6">
    <source>
        <dbReference type="Pfam" id="PF00294"/>
    </source>
</evidence>
<evidence type="ECO:0000256" key="5">
    <source>
        <dbReference type="ARBA" id="ARBA00022840"/>
    </source>
</evidence>
<feature type="domain" description="Carbohydrate kinase PfkB" evidence="6">
    <location>
        <begin position="5"/>
        <end position="297"/>
    </location>
</feature>
<dbReference type="RefSeq" id="WP_105860716.1">
    <property type="nucleotide sequence ID" value="NZ_PUEJ01000002.1"/>
</dbReference>
<evidence type="ECO:0000313" key="8">
    <source>
        <dbReference type="Proteomes" id="UP000237682"/>
    </source>
</evidence>
<gene>
    <name evidence="7" type="ORF">C5L14_03720</name>
</gene>
<organism evidence="7 8">
    <name type="scientific">Labrys okinawensis</name>
    <dbReference type="NCBI Taxonomy" id="346911"/>
    <lineage>
        <taxon>Bacteria</taxon>
        <taxon>Pseudomonadati</taxon>
        <taxon>Pseudomonadota</taxon>
        <taxon>Alphaproteobacteria</taxon>
        <taxon>Hyphomicrobiales</taxon>
        <taxon>Xanthobacteraceae</taxon>
        <taxon>Labrys</taxon>
    </lineage>
</organism>
<proteinExistence type="inferred from homology"/>
<comment type="similarity">
    <text evidence="1">Belongs to the carbohydrate kinase PfkB family.</text>
</comment>
<evidence type="ECO:0000256" key="3">
    <source>
        <dbReference type="ARBA" id="ARBA00022741"/>
    </source>
</evidence>
<name>A0A2S9QGA8_9HYPH</name>
<dbReference type="GO" id="GO:0016301">
    <property type="term" value="F:kinase activity"/>
    <property type="evidence" value="ECO:0007669"/>
    <property type="project" value="UniProtKB-KW"/>
</dbReference>
<dbReference type="PANTHER" id="PTHR43085">
    <property type="entry name" value="HEXOKINASE FAMILY MEMBER"/>
    <property type="match status" value="1"/>
</dbReference>
<comment type="caution">
    <text evidence="7">The sequence shown here is derived from an EMBL/GenBank/DDBJ whole genome shotgun (WGS) entry which is preliminary data.</text>
</comment>
<evidence type="ECO:0000256" key="1">
    <source>
        <dbReference type="ARBA" id="ARBA00010688"/>
    </source>
</evidence>
<dbReference type="InterPro" id="IPR050306">
    <property type="entry name" value="PfkB_Carbo_kinase"/>
</dbReference>
<dbReference type="Proteomes" id="UP000237682">
    <property type="component" value="Unassembled WGS sequence"/>
</dbReference>
<evidence type="ECO:0000313" key="7">
    <source>
        <dbReference type="EMBL" id="PRH88364.1"/>
    </source>
</evidence>
<dbReference type="PANTHER" id="PTHR43085:SF1">
    <property type="entry name" value="PSEUDOURIDINE KINASE-RELATED"/>
    <property type="match status" value="1"/>
</dbReference>
<dbReference type="AlphaFoldDB" id="A0A2S9QGA8"/>
<dbReference type="EMBL" id="PUEJ01000002">
    <property type="protein sequence ID" value="PRH88364.1"/>
    <property type="molecule type" value="Genomic_DNA"/>
</dbReference>
<keyword evidence="3" id="KW-0547">Nucleotide-binding</keyword>
<dbReference type="OrthoDB" id="9776822at2"/>
<keyword evidence="2" id="KW-0808">Transferase</keyword>
<reference evidence="7 8" key="1">
    <citation type="submission" date="2018-02" db="EMBL/GenBank/DDBJ databases">
        <title>Whole genome sequencing of endophytic bacterium.</title>
        <authorList>
            <person name="Eedara R."/>
            <person name="Podile A.R."/>
        </authorList>
    </citation>
    <scope>NUCLEOTIDE SEQUENCE [LARGE SCALE GENOMIC DNA]</scope>
    <source>
        <strain evidence="7 8">RP1T</strain>
    </source>
</reference>
<dbReference type="Pfam" id="PF00294">
    <property type="entry name" value="PfkB"/>
    <property type="match status" value="1"/>
</dbReference>
<keyword evidence="8" id="KW-1185">Reference proteome</keyword>
<dbReference type="InterPro" id="IPR029056">
    <property type="entry name" value="Ribokinase-like"/>
</dbReference>
<dbReference type="CDD" id="cd01166">
    <property type="entry name" value="KdgK"/>
    <property type="match status" value="1"/>
</dbReference>
<sequence>MLAGKIVTIGEILVEIMATTTGNGFLEPQPLVGPFPSGAPAIFIDQVGKLGHPAAIVSAVGDDDFGTLNLERLRRDGVDVSAVAVHAGAATGSAFVRYRPDGGRSFVYNMRDSAAGRIAATPEAEAVLAEAGHLHIMGSGLPVPAVADMILKTLPGLKARGGTVSFDPNIRRETLRDGSKAVFHTVLAATDLFLPSGEELSLFSNETDEDKAVAGVLATGVKEIVLKRGAGGASHFSREGRTDMSGFAVTEIDPTGAGDCFGATFLVARRLGKPVAEALRYANAAGAHTVTVQGPMEGSADFAELDHFMAQAGSP</sequence>
<dbReference type="GO" id="GO:0005524">
    <property type="term" value="F:ATP binding"/>
    <property type="evidence" value="ECO:0007669"/>
    <property type="project" value="UniProtKB-KW"/>
</dbReference>
<evidence type="ECO:0000256" key="4">
    <source>
        <dbReference type="ARBA" id="ARBA00022777"/>
    </source>
</evidence>
<dbReference type="Gene3D" id="3.40.1190.20">
    <property type="match status" value="1"/>
</dbReference>
<keyword evidence="4 7" id="KW-0418">Kinase</keyword>
<evidence type="ECO:0000256" key="2">
    <source>
        <dbReference type="ARBA" id="ARBA00022679"/>
    </source>
</evidence>
<dbReference type="InterPro" id="IPR011611">
    <property type="entry name" value="PfkB_dom"/>
</dbReference>
<protein>
    <submittedName>
        <fullName evidence="7">Sugar kinase</fullName>
    </submittedName>
</protein>